<comment type="caution">
    <text evidence="1">The sequence shown here is derived from an EMBL/GenBank/DDBJ whole genome shotgun (WGS) entry which is preliminary data.</text>
</comment>
<reference evidence="1" key="1">
    <citation type="submission" date="2010-08" db="EMBL/GenBank/DDBJ databases">
        <authorList>
            <person name="Weinstock G."/>
            <person name="Sodergren E."/>
            <person name="Clifton S."/>
            <person name="Fulton L."/>
            <person name="Fulton B."/>
            <person name="Courtney L."/>
            <person name="Fronick C."/>
            <person name="Harrison M."/>
            <person name="Strong C."/>
            <person name="Farmer C."/>
            <person name="Delahaunty K."/>
            <person name="Markovic C."/>
            <person name="Hall O."/>
            <person name="Minx P."/>
            <person name="Tomlinson C."/>
            <person name="Mitreva M."/>
            <person name="Hou S."/>
            <person name="Chen J."/>
            <person name="Wollam A."/>
            <person name="Pepin K.H."/>
            <person name="Johnson M."/>
            <person name="Bhonagiri V."/>
            <person name="Zhang X."/>
            <person name="Suruliraj S."/>
            <person name="Warren W."/>
            <person name="Chinwalla A."/>
            <person name="Mardis E.R."/>
            <person name="Wilson R.K."/>
        </authorList>
    </citation>
    <scope>NUCLEOTIDE SEQUENCE [LARGE SCALE GENOMIC DNA]</scope>
    <source>
        <strain evidence="1">HL044PA1</strain>
    </source>
</reference>
<name>A0ABP2K4P6_9ACTN</name>
<keyword evidence="2" id="KW-1185">Reference proteome</keyword>
<protein>
    <submittedName>
        <fullName evidence="1">Uncharacterized protein</fullName>
    </submittedName>
</protein>
<evidence type="ECO:0000313" key="2">
    <source>
        <dbReference type="Proteomes" id="UP000003179"/>
    </source>
</evidence>
<evidence type="ECO:0000313" key="1">
    <source>
        <dbReference type="EMBL" id="EFS91876.1"/>
    </source>
</evidence>
<sequence length="39" mass="4152">MRSHATAAGDGQTLSGTISGAALSFNYRGFLFVPVKEHR</sequence>
<gene>
    <name evidence="1" type="ORF">HMPREF9607_02037</name>
</gene>
<dbReference type="Proteomes" id="UP000003179">
    <property type="component" value="Unassembled WGS sequence"/>
</dbReference>
<accession>A0ABP2K4P6</accession>
<proteinExistence type="predicted"/>
<organism evidence="1 2">
    <name type="scientific">Cutibacterium modestum HL044PA1</name>
    <dbReference type="NCBI Taxonomy" id="765109"/>
    <lineage>
        <taxon>Bacteria</taxon>
        <taxon>Bacillati</taxon>
        <taxon>Actinomycetota</taxon>
        <taxon>Actinomycetes</taxon>
        <taxon>Propionibacteriales</taxon>
        <taxon>Propionibacteriaceae</taxon>
        <taxon>Cutibacterium</taxon>
        <taxon>Cutibacterium modestum</taxon>
    </lineage>
</organism>
<dbReference type="EMBL" id="ADZU01000033">
    <property type="protein sequence ID" value="EFS91876.1"/>
    <property type="molecule type" value="Genomic_DNA"/>
</dbReference>